<feature type="transmembrane region" description="Helical" evidence="1">
    <location>
        <begin position="113"/>
        <end position="131"/>
    </location>
</feature>
<dbReference type="Proteomes" id="UP000178319">
    <property type="component" value="Unassembled WGS sequence"/>
</dbReference>
<organism evidence="2 3">
    <name type="scientific">Candidatus Blackburnbacteria bacterium RIFCSPHIGHO2_02_FULL_44_20</name>
    <dbReference type="NCBI Taxonomy" id="1797516"/>
    <lineage>
        <taxon>Bacteria</taxon>
        <taxon>Candidatus Blackburniibacteriota</taxon>
    </lineage>
</organism>
<name>A0A1G1V430_9BACT</name>
<protein>
    <submittedName>
        <fullName evidence="2">Uncharacterized protein</fullName>
    </submittedName>
</protein>
<evidence type="ECO:0000256" key="1">
    <source>
        <dbReference type="SAM" id="Phobius"/>
    </source>
</evidence>
<feature type="transmembrane region" description="Helical" evidence="1">
    <location>
        <begin position="48"/>
        <end position="65"/>
    </location>
</feature>
<keyword evidence="1" id="KW-0472">Membrane</keyword>
<reference evidence="2 3" key="1">
    <citation type="journal article" date="2016" name="Nat. Commun.">
        <title>Thousands of microbial genomes shed light on interconnected biogeochemical processes in an aquifer system.</title>
        <authorList>
            <person name="Anantharaman K."/>
            <person name="Brown C.T."/>
            <person name="Hug L.A."/>
            <person name="Sharon I."/>
            <person name="Castelle C.J."/>
            <person name="Probst A.J."/>
            <person name="Thomas B.C."/>
            <person name="Singh A."/>
            <person name="Wilkins M.J."/>
            <person name="Karaoz U."/>
            <person name="Brodie E.L."/>
            <person name="Williams K.H."/>
            <person name="Hubbard S.S."/>
            <person name="Banfield J.F."/>
        </authorList>
    </citation>
    <scope>NUCLEOTIDE SEQUENCE [LARGE SCALE GENOMIC DNA]</scope>
</reference>
<evidence type="ECO:0000313" key="3">
    <source>
        <dbReference type="Proteomes" id="UP000178319"/>
    </source>
</evidence>
<keyword evidence="1" id="KW-1133">Transmembrane helix</keyword>
<dbReference type="EMBL" id="MHBZ01000040">
    <property type="protein sequence ID" value="OGY10116.1"/>
    <property type="molecule type" value="Genomic_DNA"/>
</dbReference>
<sequence>MVGGLIGSYTNSVSLAIAGGVASHLVLDFIPHYDHPIGKDHLRSFAAFYWWGSNIISVGVLWFLYGVGIPIFVGALSAALVDIENLVCMFTGYGLKFHRTGFWHRKTTPLRGFMHETAIVLVGLVWLYLRLTG</sequence>
<dbReference type="STRING" id="1797516.A3D26_00825"/>
<proteinExistence type="predicted"/>
<comment type="caution">
    <text evidence="2">The sequence shown here is derived from an EMBL/GenBank/DDBJ whole genome shotgun (WGS) entry which is preliminary data.</text>
</comment>
<dbReference type="AlphaFoldDB" id="A0A1G1V430"/>
<accession>A0A1G1V430</accession>
<gene>
    <name evidence="2" type="ORF">A3D26_00825</name>
</gene>
<evidence type="ECO:0000313" key="2">
    <source>
        <dbReference type="EMBL" id="OGY10116.1"/>
    </source>
</evidence>
<feature type="transmembrane region" description="Helical" evidence="1">
    <location>
        <begin position="6"/>
        <end position="27"/>
    </location>
</feature>
<feature type="transmembrane region" description="Helical" evidence="1">
    <location>
        <begin position="71"/>
        <end position="93"/>
    </location>
</feature>
<keyword evidence="1" id="KW-0812">Transmembrane</keyword>